<evidence type="ECO:0000313" key="3">
    <source>
        <dbReference type="EMBL" id="RKO86264.1"/>
    </source>
</evidence>
<dbReference type="OrthoDB" id="2139295at2759"/>
<keyword evidence="2" id="KW-0732">Signal</keyword>
<feature type="signal peptide" evidence="2">
    <location>
        <begin position="1"/>
        <end position="20"/>
    </location>
</feature>
<feature type="transmembrane region" description="Helical" evidence="1">
    <location>
        <begin position="225"/>
        <end position="244"/>
    </location>
</feature>
<dbReference type="Proteomes" id="UP000269721">
    <property type="component" value="Unassembled WGS sequence"/>
</dbReference>
<evidence type="ECO:0000256" key="2">
    <source>
        <dbReference type="SAM" id="SignalP"/>
    </source>
</evidence>
<dbReference type="EMBL" id="KZ998347">
    <property type="protein sequence ID" value="RKO86264.1"/>
    <property type="molecule type" value="Genomic_DNA"/>
</dbReference>
<sequence>MVSSLATFGSLLLAASSSFAQVLSSSGCQPNDYTCYINKAQYTVLGTVVATNNGSTFPGTTTPGTPSNFTAEINIQCVWASASGSSGANIIGQTVPVTGFGMPQSACTNVNSGANATVNASSVFFLYVQTGSSNPPVMSLFDHCYGGGTSYTPDILQRIAAQIAKTPTLAIPAANSGPSQCALPAPPVTTTVAPASAATGGAATTSAPTPTGPIQVGSNGAGTRYAAIGGALLIGLTSFVSVLII</sequence>
<protein>
    <submittedName>
        <fullName evidence="3">Uncharacterized protein</fullName>
    </submittedName>
</protein>
<dbReference type="AlphaFoldDB" id="A0A4P9W298"/>
<keyword evidence="1" id="KW-0812">Transmembrane</keyword>
<evidence type="ECO:0000256" key="1">
    <source>
        <dbReference type="SAM" id="Phobius"/>
    </source>
</evidence>
<reference evidence="4" key="1">
    <citation type="journal article" date="2018" name="Nat. Microbiol.">
        <title>Leveraging single-cell genomics to expand the fungal tree of life.</title>
        <authorList>
            <person name="Ahrendt S.R."/>
            <person name="Quandt C.A."/>
            <person name="Ciobanu D."/>
            <person name="Clum A."/>
            <person name="Salamov A."/>
            <person name="Andreopoulos B."/>
            <person name="Cheng J.F."/>
            <person name="Woyke T."/>
            <person name="Pelin A."/>
            <person name="Henrissat B."/>
            <person name="Reynolds N.K."/>
            <person name="Benny G.L."/>
            <person name="Smith M.E."/>
            <person name="James T.Y."/>
            <person name="Grigoriev I.V."/>
        </authorList>
    </citation>
    <scope>NUCLEOTIDE SEQUENCE [LARGE SCALE GENOMIC DNA]</scope>
</reference>
<proteinExistence type="predicted"/>
<keyword evidence="1" id="KW-1133">Transmembrane helix</keyword>
<keyword evidence="4" id="KW-1185">Reference proteome</keyword>
<evidence type="ECO:0000313" key="4">
    <source>
        <dbReference type="Proteomes" id="UP000269721"/>
    </source>
</evidence>
<organism evidence="3 4">
    <name type="scientific">Blyttiomyces helicus</name>
    <dbReference type="NCBI Taxonomy" id="388810"/>
    <lineage>
        <taxon>Eukaryota</taxon>
        <taxon>Fungi</taxon>
        <taxon>Fungi incertae sedis</taxon>
        <taxon>Chytridiomycota</taxon>
        <taxon>Chytridiomycota incertae sedis</taxon>
        <taxon>Chytridiomycetes</taxon>
        <taxon>Chytridiomycetes incertae sedis</taxon>
        <taxon>Blyttiomyces</taxon>
    </lineage>
</organism>
<keyword evidence="1" id="KW-0472">Membrane</keyword>
<name>A0A4P9W298_9FUNG</name>
<gene>
    <name evidence="3" type="ORF">BDK51DRAFT_29759</name>
</gene>
<feature type="chain" id="PRO_5021028149" evidence="2">
    <location>
        <begin position="21"/>
        <end position="245"/>
    </location>
</feature>
<accession>A0A4P9W298</accession>